<dbReference type="EMBL" id="JAAXOX010000019">
    <property type="protein sequence ID" value="NKY24609.1"/>
    <property type="molecule type" value="Genomic_DNA"/>
</dbReference>
<sequence length="142" mass="14980">MISTPSPARTPPAFGPHGALVAEFLRDLGRFSVDWPALATWLDQHAAESADALARLADADDDIPAGRLIAVDDAALAAFHALDLRPGEFADPMGRVTIQSRVVAAAQAIATPEVFSPEERRSLLQPFADAGVSGAARALRTR</sequence>
<protein>
    <submittedName>
        <fullName evidence="1">Uncharacterized protein</fullName>
    </submittedName>
</protein>
<evidence type="ECO:0000313" key="2">
    <source>
        <dbReference type="Proteomes" id="UP000581206"/>
    </source>
</evidence>
<organism evidence="1 2">
    <name type="scientific">Cellulomonas denverensis</name>
    <dbReference type="NCBI Taxonomy" id="264297"/>
    <lineage>
        <taxon>Bacteria</taxon>
        <taxon>Bacillati</taxon>
        <taxon>Actinomycetota</taxon>
        <taxon>Actinomycetes</taxon>
        <taxon>Micrococcales</taxon>
        <taxon>Cellulomonadaceae</taxon>
        <taxon>Cellulomonas</taxon>
    </lineage>
</organism>
<keyword evidence="2" id="KW-1185">Reference proteome</keyword>
<comment type="caution">
    <text evidence="1">The sequence shown here is derived from an EMBL/GenBank/DDBJ whole genome shotgun (WGS) entry which is preliminary data.</text>
</comment>
<dbReference type="Proteomes" id="UP000581206">
    <property type="component" value="Unassembled WGS sequence"/>
</dbReference>
<evidence type="ECO:0000313" key="1">
    <source>
        <dbReference type="EMBL" id="NKY24609.1"/>
    </source>
</evidence>
<dbReference type="RefSeq" id="WP_168631730.1">
    <property type="nucleotide sequence ID" value="NZ_BONL01000011.1"/>
</dbReference>
<proteinExistence type="predicted"/>
<reference evidence="1 2" key="1">
    <citation type="submission" date="2020-04" db="EMBL/GenBank/DDBJ databases">
        <title>MicrobeNet Type strains.</title>
        <authorList>
            <person name="Nicholson A.C."/>
        </authorList>
    </citation>
    <scope>NUCLEOTIDE SEQUENCE [LARGE SCALE GENOMIC DNA]</scope>
    <source>
        <strain evidence="1 2">ATCC BAA-788</strain>
    </source>
</reference>
<gene>
    <name evidence="1" type="ORF">HGA03_18270</name>
</gene>
<name>A0A7X6R0R8_9CELL</name>
<accession>A0A7X6R0R8</accession>
<dbReference type="AlphaFoldDB" id="A0A7X6R0R8"/>